<dbReference type="PANTHER" id="PTHR30273">
    <property type="entry name" value="PERIPLASMIC SIGNAL SENSOR AND SIGMA FACTOR ACTIVATOR FECR-RELATED"/>
    <property type="match status" value="1"/>
</dbReference>
<protein>
    <recommendedName>
        <fullName evidence="3">FecR family protein</fullName>
    </recommendedName>
</protein>
<organism evidence="1 2">
    <name type="scientific">Aeoliella straminimaris</name>
    <dbReference type="NCBI Taxonomy" id="2954799"/>
    <lineage>
        <taxon>Bacteria</taxon>
        <taxon>Pseudomonadati</taxon>
        <taxon>Planctomycetota</taxon>
        <taxon>Planctomycetia</taxon>
        <taxon>Pirellulales</taxon>
        <taxon>Lacipirellulaceae</taxon>
        <taxon>Aeoliella</taxon>
    </lineage>
</organism>
<dbReference type="AlphaFoldDB" id="A0A9X2JIL3"/>
<sequence length="538" mass="59195">MSPESRYVEVDELLALMLDGKGLSASQVVRLETLLSEDSELLDQFVYSVALANDLQDVAAYAVSADGALDRDQQANRSTSSILSRARGLSLAALAASILIAAFSLTRHRVDDTENLQPPPGFEGFVATIIAQDHWNATSALPVGYRVPAGEFVVDEGIVELQFDSGPCLLVEGPAQIDIRSASEAHLSLGKVVFRDETDGLPFRLTTPQSQFIDHGTEYALAVTEENEEVHVFSGTVERTEGAAKVNGSVDLLKDGEAKRYSRIKQTPAEVLHVDPTMFVRELPTHDDDPLQKLLAIESFNYDDDNIVIDVQANGGTGWSSTWWPNGEKLPGHNEDDVALRIGESLVFGGRDESSHGGSLGYVGEWLVHRPLNENLSLARNDVRYVSFLFRPGELWSRPENTVKLIFQNPDQGVLEHRIAVGIDVARGHIRGELCGVLGQSPLPMANNSTYLIVMKILAAKENPDQLMIRVFQPHEPIGERETSSWTVTTPMSDSDDSFSLMSLYFNSTEEQRIDEIRVGSSWASVTYPWWATATSEL</sequence>
<reference evidence="1" key="1">
    <citation type="submission" date="2022-06" db="EMBL/GenBank/DDBJ databases">
        <title>Aeoliella straminimaris, a novel planctomycete from sediments.</title>
        <authorList>
            <person name="Vitorino I.R."/>
            <person name="Lage O.M."/>
        </authorList>
    </citation>
    <scope>NUCLEOTIDE SEQUENCE</scope>
    <source>
        <strain evidence="1">ICT_H6.2</strain>
    </source>
</reference>
<accession>A0A9X2JIL3</accession>
<dbReference type="Proteomes" id="UP001155241">
    <property type="component" value="Unassembled WGS sequence"/>
</dbReference>
<proteinExistence type="predicted"/>
<gene>
    <name evidence="1" type="ORF">NG895_23935</name>
</gene>
<dbReference type="InterPro" id="IPR012373">
    <property type="entry name" value="Ferrdict_sens_TM"/>
</dbReference>
<evidence type="ECO:0000313" key="2">
    <source>
        <dbReference type="Proteomes" id="UP001155241"/>
    </source>
</evidence>
<dbReference type="EMBL" id="JAMXLR010000081">
    <property type="protein sequence ID" value="MCO6046961.1"/>
    <property type="molecule type" value="Genomic_DNA"/>
</dbReference>
<evidence type="ECO:0000313" key="1">
    <source>
        <dbReference type="EMBL" id="MCO6046961.1"/>
    </source>
</evidence>
<evidence type="ECO:0008006" key="3">
    <source>
        <dbReference type="Google" id="ProtNLM"/>
    </source>
</evidence>
<keyword evidence="2" id="KW-1185">Reference proteome</keyword>
<name>A0A9X2JIL3_9BACT</name>
<comment type="caution">
    <text evidence="1">The sequence shown here is derived from an EMBL/GenBank/DDBJ whole genome shotgun (WGS) entry which is preliminary data.</text>
</comment>
<dbReference type="PANTHER" id="PTHR30273:SF2">
    <property type="entry name" value="PROTEIN FECR"/>
    <property type="match status" value="1"/>
</dbReference>
<dbReference type="GO" id="GO:0016989">
    <property type="term" value="F:sigma factor antagonist activity"/>
    <property type="evidence" value="ECO:0007669"/>
    <property type="project" value="TreeGrafter"/>
</dbReference>